<reference evidence="1" key="2">
    <citation type="submission" date="2023-05" db="EMBL/GenBank/DDBJ databases">
        <authorList>
            <consortium name="Lawrence Berkeley National Laboratory"/>
            <person name="Steindorff A."/>
            <person name="Hensen N."/>
            <person name="Bonometti L."/>
            <person name="Westerberg I."/>
            <person name="Brannstrom I.O."/>
            <person name="Guillou S."/>
            <person name="Cros-Aarteil S."/>
            <person name="Calhoun S."/>
            <person name="Haridas S."/>
            <person name="Kuo A."/>
            <person name="Mondo S."/>
            <person name="Pangilinan J."/>
            <person name="Riley R."/>
            <person name="Labutti K."/>
            <person name="Andreopoulos B."/>
            <person name="Lipzen A."/>
            <person name="Chen C."/>
            <person name="Yanf M."/>
            <person name="Daum C."/>
            <person name="Ng V."/>
            <person name="Clum A."/>
            <person name="Ohm R."/>
            <person name="Martin F."/>
            <person name="Silar P."/>
            <person name="Natvig D."/>
            <person name="Lalanne C."/>
            <person name="Gautier V."/>
            <person name="Ament-Velasquez S.L."/>
            <person name="Kruys A."/>
            <person name="Hutchinson M.I."/>
            <person name="Powell A.J."/>
            <person name="Barry K."/>
            <person name="Miller A.N."/>
            <person name="Grigoriev I.V."/>
            <person name="Debuchy R."/>
            <person name="Gladieux P."/>
            <person name="Thoren M.H."/>
            <person name="Johannesson H."/>
        </authorList>
    </citation>
    <scope>NUCLEOTIDE SEQUENCE</scope>
    <source>
        <strain evidence="1">PSN293</strain>
    </source>
</reference>
<protein>
    <submittedName>
        <fullName evidence="1">Uncharacterized protein</fullName>
    </submittedName>
</protein>
<name>A0AAN7B5V1_9PEZI</name>
<evidence type="ECO:0000313" key="1">
    <source>
        <dbReference type="EMBL" id="KAK4211162.1"/>
    </source>
</evidence>
<sequence length="239" mass="26055">MTFSTHTGKSEPRSLPVSSFKTAAVVLGRFSNRSLSLGSTANGIPGAQQCSAMGYREYTEPVSRGSQRSQACRQKGGPVPVNWEGYDTSDMDGIGSIVNQLVANLQDSRRIHAVAQNIPISHSGRRQSLRSAMRASPTPWEIDMIAMVLFFLVYSSVRVGKWSPQIGSRGLLGGALAGPSLERAQLVQKPSLGSQKELWDEIRPYNNKFTIWDGPIPHELHKRWSMGALEEGGRLGFGG</sequence>
<evidence type="ECO:0000313" key="2">
    <source>
        <dbReference type="Proteomes" id="UP001301769"/>
    </source>
</evidence>
<dbReference type="Proteomes" id="UP001301769">
    <property type="component" value="Unassembled WGS sequence"/>
</dbReference>
<gene>
    <name evidence="1" type="ORF">QBC37DRAFT_19185</name>
</gene>
<reference evidence="1" key="1">
    <citation type="journal article" date="2023" name="Mol. Phylogenet. Evol.">
        <title>Genome-scale phylogeny and comparative genomics of the fungal order Sordariales.</title>
        <authorList>
            <person name="Hensen N."/>
            <person name="Bonometti L."/>
            <person name="Westerberg I."/>
            <person name="Brannstrom I.O."/>
            <person name="Guillou S."/>
            <person name="Cros-Aarteil S."/>
            <person name="Calhoun S."/>
            <person name="Haridas S."/>
            <person name="Kuo A."/>
            <person name="Mondo S."/>
            <person name="Pangilinan J."/>
            <person name="Riley R."/>
            <person name="LaButti K."/>
            <person name="Andreopoulos B."/>
            <person name="Lipzen A."/>
            <person name="Chen C."/>
            <person name="Yan M."/>
            <person name="Daum C."/>
            <person name="Ng V."/>
            <person name="Clum A."/>
            <person name="Steindorff A."/>
            <person name="Ohm R.A."/>
            <person name="Martin F."/>
            <person name="Silar P."/>
            <person name="Natvig D.O."/>
            <person name="Lalanne C."/>
            <person name="Gautier V."/>
            <person name="Ament-Velasquez S.L."/>
            <person name="Kruys A."/>
            <person name="Hutchinson M.I."/>
            <person name="Powell A.J."/>
            <person name="Barry K."/>
            <person name="Miller A.N."/>
            <person name="Grigoriev I.V."/>
            <person name="Debuchy R."/>
            <person name="Gladieux P."/>
            <person name="Hiltunen Thoren M."/>
            <person name="Johannesson H."/>
        </authorList>
    </citation>
    <scope>NUCLEOTIDE SEQUENCE</scope>
    <source>
        <strain evidence="1">PSN293</strain>
    </source>
</reference>
<dbReference type="EMBL" id="MU858155">
    <property type="protein sequence ID" value="KAK4211162.1"/>
    <property type="molecule type" value="Genomic_DNA"/>
</dbReference>
<proteinExistence type="predicted"/>
<accession>A0AAN7B5V1</accession>
<keyword evidence="2" id="KW-1185">Reference proteome</keyword>
<comment type="caution">
    <text evidence="1">The sequence shown here is derived from an EMBL/GenBank/DDBJ whole genome shotgun (WGS) entry which is preliminary data.</text>
</comment>
<organism evidence="1 2">
    <name type="scientific">Rhypophila decipiens</name>
    <dbReference type="NCBI Taxonomy" id="261697"/>
    <lineage>
        <taxon>Eukaryota</taxon>
        <taxon>Fungi</taxon>
        <taxon>Dikarya</taxon>
        <taxon>Ascomycota</taxon>
        <taxon>Pezizomycotina</taxon>
        <taxon>Sordariomycetes</taxon>
        <taxon>Sordariomycetidae</taxon>
        <taxon>Sordariales</taxon>
        <taxon>Naviculisporaceae</taxon>
        <taxon>Rhypophila</taxon>
    </lineage>
</organism>
<dbReference type="AlphaFoldDB" id="A0AAN7B5V1"/>